<dbReference type="RefSeq" id="WP_378093498.1">
    <property type="nucleotide sequence ID" value="NZ_JBHSEP010000003.1"/>
</dbReference>
<name>A0ABV9FAM5_9BACL</name>
<protein>
    <submittedName>
        <fullName evidence="1">Uncharacterized protein</fullName>
    </submittedName>
</protein>
<organism evidence="1 2">
    <name type="scientific">Cohnella hongkongensis</name>
    <dbReference type="NCBI Taxonomy" id="178337"/>
    <lineage>
        <taxon>Bacteria</taxon>
        <taxon>Bacillati</taxon>
        <taxon>Bacillota</taxon>
        <taxon>Bacilli</taxon>
        <taxon>Bacillales</taxon>
        <taxon>Paenibacillaceae</taxon>
        <taxon>Cohnella</taxon>
    </lineage>
</organism>
<evidence type="ECO:0000313" key="2">
    <source>
        <dbReference type="Proteomes" id="UP001596028"/>
    </source>
</evidence>
<sequence length="47" mass="5204">MTLFIAIVLVIGLAGIIGNQYSGLQRMSKMQQTLEEIRVAIRAKDGR</sequence>
<proteinExistence type="predicted"/>
<accession>A0ABV9FAM5</accession>
<dbReference type="EMBL" id="JBHSEP010000003">
    <property type="protein sequence ID" value="MFC4597860.1"/>
    <property type="molecule type" value="Genomic_DNA"/>
</dbReference>
<gene>
    <name evidence="1" type="ORF">ACFO3S_06375</name>
</gene>
<keyword evidence="2" id="KW-1185">Reference proteome</keyword>
<reference evidence="2" key="1">
    <citation type="journal article" date="2019" name="Int. J. Syst. Evol. Microbiol.">
        <title>The Global Catalogue of Microorganisms (GCM) 10K type strain sequencing project: providing services to taxonomists for standard genome sequencing and annotation.</title>
        <authorList>
            <consortium name="The Broad Institute Genomics Platform"/>
            <consortium name="The Broad Institute Genome Sequencing Center for Infectious Disease"/>
            <person name="Wu L."/>
            <person name="Ma J."/>
        </authorList>
    </citation>
    <scope>NUCLEOTIDE SEQUENCE [LARGE SCALE GENOMIC DNA]</scope>
    <source>
        <strain evidence="2">CCUG 49571</strain>
    </source>
</reference>
<dbReference type="Proteomes" id="UP001596028">
    <property type="component" value="Unassembled WGS sequence"/>
</dbReference>
<comment type="caution">
    <text evidence="1">The sequence shown here is derived from an EMBL/GenBank/DDBJ whole genome shotgun (WGS) entry which is preliminary data.</text>
</comment>
<evidence type="ECO:0000313" key="1">
    <source>
        <dbReference type="EMBL" id="MFC4597860.1"/>
    </source>
</evidence>